<accession>A0A2P2PN84</accession>
<evidence type="ECO:0000256" key="1">
    <source>
        <dbReference type="SAM" id="Phobius"/>
    </source>
</evidence>
<sequence>MFGKKLSKYLLHFSSMYLSKGCSVETVCFALCETIYCAFLLWWQLTYLLLLTAVFPSPILAGASQILAQYYQFIRLGFEASQIS</sequence>
<name>A0A2P2PN84_RHIMU</name>
<feature type="transmembrane region" description="Helical" evidence="1">
    <location>
        <begin position="48"/>
        <end position="68"/>
    </location>
</feature>
<evidence type="ECO:0000313" key="2">
    <source>
        <dbReference type="EMBL" id="MBX56145.1"/>
    </source>
</evidence>
<protein>
    <submittedName>
        <fullName evidence="2">Uncharacterized protein</fullName>
    </submittedName>
</protein>
<reference evidence="2" key="1">
    <citation type="submission" date="2018-02" db="EMBL/GenBank/DDBJ databases">
        <title>Rhizophora mucronata_Transcriptome.</title>
        <authorList>
            <person name="Meera S.P."/>
            <person name="Sreeshan A."/>
            <person name="Augustine A."/>
        </authorList>
    </citation>
    <scope>NUCLEOTIDE SEQUENCE</scope>
    <source>
        <tissue evidence="2">Leaf</tissue>
    </source>
</reference>
<keyword evidence="1" id="KW-0472">Membrane</keyword>
<proteinExistence type="predicted"/>
<keyword evidence="1" id="KW-1133">Transmembrane helix</keyword>
<organism evidence="2">
    <name type="scientific">Rhizophora mucronata</name>
    <name type="common">Asiatic mangrove</name>
    <dbReference type="NCBI Taxonomy" id="61149"/>
    <lineage>
        <taxon>Eukaryota</taxon>
        <taxon>Viridiplantae</taxon>
        <taxon>Streptophyta</taxon>
        <taxon>Embryophyta</taxon>
        <taxon>Tracheophyta</taxon>
        <taxon>Spermatophyta</taxon>
        <taxon>Magnoliopsida</taxon>
        <taxon>eudicotyledons</taxon>
        <taxon>Gunneridae</taxon>
        <taxon>Pentapetalae</taxon>
        <taxon>rosids</taxon>
        <taxon>fabids</taxon>
        <taxon>Malpighiales</taxon>
        <taxon>Rhizophoraceae</taxon>
        <taxon>Rhizophora</taxon>
    </lineage>
</organism>
<keyword evidence="1" id="KW-0812">Transmembrane</keyword>
<feature type="transmembrane region" description="Helical" evidence="1">
    <location>
        <begin position="21"/>
        <end position="42"/>
    </location>
</feature>
<dbReference type="EMBL" id="GGEC01075661">
    <property type="protein sequence ID" value="MBX56145.1"/>
    <property type="molecule type" value="Transcribed_RNA"/>
</dbReference>
<dbReference type="AlphaFoldDB" id="A0A2P2PN84"/>